<organism evidence="2 3">
    <name type="scientific">Pristionchus fissidentatus</name>
    <dbReference type="NCBI Taxonomy" id="1538716"/>
    <lineage>
        <taxon>Eukaryota</taxon>
        <taxon>Metazoa</taxon>
        <taxon>Ecdysozoa</taxon>
        <taxon>Nematoda</taxon>
        <taxon>Chromadorea</taxon>
        <taxon>Rhabditida</taxon>
        <taxon>Rhabditina</taxon>
        <taxon>Diplogasteromorpha</taxon>
        <taxon>Diplogasteroidea</taxon>
        <taxon>Neodiplogasteridae</taxon>
        <taxon>Pristionchus</taxon>
    </lineage>
</organism>
<feature type="non-terminal residue" evidence="2">
    <location>
        <position position="90"/>
    </location>
</feature>
<evidence type="ECO:0000256" key="1">
    <source>
        <dbReference type="SAM" id="Phobius"/>
    </source>
</evidence>
<name>A0AAV5V1V4_9BILA</name>
<gene>
    <name evidence="2" type="ORF">PFISCL1PPCAC_4651</name>
</gene>
<protein>
    <submittedName>
        <fullName evidence="2">Uncharacterized protein</fullName>
    </submittedName>
</protein>
<feature type="non-terminal residue" evidence="2">
    <location>
        <position position="1"/>
    </location>
</feature>
<dbReference type="Proteomes" id="UP001432322">
    <property type="component" value="Unassembled WGS sequence"/>
</dbReference>
<dbReference type="AlphaFoldDB" id="A0AAV5V1V4"/>
<keyword evidence="1" id="KW-1133">Transmembrane helix</keyword>
<keyword evidence="3" id="KW-1185">Reference proteome</keyword>
<feature type="transmembrane region" description="Helical" evidence="1">
    <location>
        <begin position="61"/>
        <end position="81"/>
    </location>
</feature>
<keyword evidence="1" id="KW-0812">Transmembrane</keyword>
<sequence length="90" mass="10039">IPFSPVSSNRYRNIAKIAKQMAPRVPREDFLIFLFSSGFLFGTVDAFGWSKAEGIRSEDYLFYGVVSVVAVVVGVAAIILIRSSFIRFKT</sequence>
<accession>A0AAV5V1V4</accession>
<feature type="transmembrane region" description="Helical" evidence="1">
    <location>
        <begin position="30"/>
        <end position="49"/>
    </location>
</feature>
<evidence type="ECO:0000313" key="3">
    <source>
        <dbReference type="Proteomes" id="UP001432322"/>
    </source>
</evidence>
<comment type="caution">
    <text evidence="2">The sequence shown here is derived from an EMBL/GenBank/DDBJ whole genome shotgun (WGS) entry which is preliminary data.</text>
</comment>
<reference evidence="2" key="1">
    <citation type="submission" date="2023-10" db="EMBL/GenBank/DDBJ databases">
        <title>Genome assembly of Pristionchus species.</title>
        <authorList>
            <person name="Yoshida K."/>
            <person name="Sommer R.J."/>
        </authorList>
    </citation>
    <scope>NUCLEOTIDE SEQUENCE</scope>
    <source>
        <strain evidence="2">RS5133</strain>
    </source>
</reference>
<proteinExistence type="predicted"/>
<keyword evidence="1" id="KW-0472">Membrane</keyword>
<evidence type="ECO:0000313" key="2">
    <source>
        <dbReference type="EMBL" id="GMT13354.1"/>
    </source>
</evidence>
<dbReference type="EMBL" id="BTSY01000002">
    <property type="protein sequence ID" value="GMT13354.1"/>
    <property type="molecule type" value="Genomic_DNA"/>
</dbReference>